<comment type="similarity">
    <text evidence="11">Belongs to the KdpC family.</text>
</comment>
<keyword evidence="9 11" id="KW-0406">Ion transport</keyword>
<keyword evidence="2 11" id="KW-1003">Cell membrane</keyword>
<keyword evidence="4 11" id="KW-0812">Transmembrane</keyword>
<keyword evidence="3 11" id="KW-0633">Potassium transport</keyword>
<dbReference type="NCBIfam" id="TIGR00681">
    <property type="entry name" value="kdpC"/>
    <property type="match status" value="1"/>
</dbReference>
<keyword evidence="10 11" id="KW-0472">Membrane</keyword>
<evidence type="ECO:0000256" key="4">
    <source>
        <dbReference type="ARBA" id="ARBA00022692"/>
    </source>
</evidence>
<evidence type="ECO:0000256" key="9">
    <source>
        <dbReference type="ARBA" id="ARBA00023065"/>
    </source>
</evidence>
<name>A0ABQ5UII5_9HYPH</name>
<protein>
    <recommendedName>
        <fullName evidence="11">Potassium-transporting ATPase KdpC subunit</fullName>
    </recommendedName>
    <alternativeName>
        <fullName evidence="11">ATP phosphohydrolase [potassium-transporting] C chain</fullName>
    </alternativeName>
    <alternativeName>
        <fullName evidence="11">Potassium-binding and translocating subunit C</fullName>
    </alternativeName>
    <alternativeName>
        <fullName evidence="11">Potassium-translocating ATPase C chain</fullName>
    </alternativeName>
</protein>
<dbReference type="PANTHER" id="PTHR30042:SF2">
    <property type="entry name" value="POTASSIUM-TRANSPORTING ATPASE KDPC SUBUNIT"/>
    <property type="match status" value="1"/>
</dbReference>
<accession>A0ABQ5UII5</accession>
<evidence type="ECO:0000256" key="2">
    <source>
        <dbReference type="ARBA" id="ARBA00022475"/>
    </source>
</evidence>
<dbReference type="Proteomes" id="UP001161406">
    <property type="component" value="Unassembled WGS sequence"/>
</dbReference>
<organism evidence="12 13">
    <name type="scientific">Devosia yakushimensis</name>
    <dbReference type="NCBI Taxonomy" id="470028"/>
    <lineage>
        <taxon>Bacteria</taxon>
        <taxon>Pseudomonadati</taxon>
        <taxon>Pseudomonadota</taxon>
        <taxon>Alphaproteobacteria</taxon>
        <taxon>Hyphomicrobiales</taxon>
        <taxon>Devosiaceae</taxon>
        <taxon>Devosia</taxon>
    </lineage>
</organism>
<evidence type="ECO:0000256" key="7">
    <source>
        <dbReference type="ARBA" id="ARBA00022958"/>
    </source>
</evidence>
<sequence>MFDQIRPAIVLTVLLSAVTGLAYPLAITAAAQAVLPGQANGSRIEREGAVIGSELIGQNFTQPGYFWPRPSATGPDAYNAGASTGSNIGPTGKALVDRVAGSVQTMGGGPVPADAVTTSGSGLDPHITPQYAAWQIERVAQARGVEPAEIAEIVARVTEGPALGIFGEPRVNVLRLNLALDEAAGPAEGR</sequence>
<dbReference type="HAMAP" id="MF_00276">
    <property type="entry name" value="KdpC"/>
    <property type="match status" value="1"/>
</dbReference>
<evidence type="ECO:0000256" key="8">
    <source>
        <dbReference type="ARBA" id="ARBA00022989"/>
    </source>
</evidence>
<keyword evidence="5 11" id="KW-0547">Nucleotide-binding</keyword>
<evidence type="ECO:0000256" key="11">
    <source>
        <dbReference type="HAMAP-Rule" id="MF_00276"/>
    </source>
</evidence>
<comment type="subunit">
    <text evidence="11">The system is composed of three essential subunits: KdpA, KdpB and KdpC.</text>
</comment>
<dbReference type="PANTHER" id="PTHR30042">
    <property type="entry name" value="POTASSIUM-TRANSPORTING ATPASE C CHAIN"/>
    <property type="match status" value="1"/>
</dbReference>
<comment type="function">
    <text evidence="11">Part of the high-affinity ATP-driven potassium transport (or Kdp) system, which catalyzes the hydrolysis of ATP coupled with the electrogenic transport of potassium into the cytoplasm. This subunit acts as a catalytic chaperone that increases the ATP-binding affinity of the ATP-hydrolyzing subunit KdpB by the formation of a transient KdpB/KdpC/ATP ternary complex.</text>
</comment>
<comment type="caution">
    <text evidence="12">The sequence shown here is derived from an EMBL/GenBank/DDBJ whole genome shotgun (WGS) entry which is preliminary data.</text>
</comment>
<dbReference type="NCBIfam" id="NF001454">
    <property type="entry name" value="PRK00315.1"/>
    <property type="match status" value="1"/>
</dbReference>
<gene>
    <name evidence="11 12" type="primary">kdpC</name>
    <name evidence="12" type="ORF">GCM10007913_31640</name>
</gene>
<keyword evidence="13" id="KW-1185">Reference proteome</keyword>
<evidence type="ECO:0000256" key="1">
    <source>
        <dbReference type="ARBA" id="ARBA00022448"/>
    </source>
</evidence>
<evidence type="ECO:0000256" key="5">
    <source>
        <dbReference type="ARBA" id="ARBA00022741"/>
    </source>
</evidence>
<dbReference type="PIRSF" id="PIRSF001296">
    <property type="entry name" value="K_ATPase_KdpC"/>
    <property type="match status" value="1"/>
</dbReference>
<keyword evidence="7 11" id="KW-0630">Potassium</keyword>
<dbReference type="Pfam" id="PF02669">
    <property type="entry name" value="KdpC"/>
    <property type="match status" value="1"/>
</dbReference>
<dbReference type="RefSeq" id="WP_284392526.1">
    <property type="nucleotide sequence ID" value="NZ_BSNG01000001.1"/>
</dbReference>
<keyword evidence="8 11" id="KW-1133">Transmembrane helix</keyword>
<evidence type="ECO:0000256" key="10">
    <source>
        <dbReference type="ARBA" id="ARBA00023136"/>
    </source>
</evidence>
<evidence type="ECO:0000313" key="12">
    <source>
        <dbReference type="EMBL" id="GLQ11232.1"/>
    </source>
</evidence>
<proteinExistence type="inferred from homology"/>
<dbReference type="InterPro" id="IPR003820">
    <property type="entry name" value="KdpC"/>
</dbReference>
<comment type="subcellular location">
    <subcellularLocation>
        <location evidence="11">Cell membrane</location>
        <topology evidence="11">Single-pass membrane protein</topology>
    </subcellularLocation>
</comment>
<keyword evidence="6 11" id="KW-0067">ATP-binding</keyword>
<evidence type="ECO:0000256" key="3">
    <source>
        <dbReference type="ARBA" id="ARBA00022538"/>
    </source>
</evidence>
<dbReference type="EMBL" id="BSNG01000001">
    <property type="protein sequence ID" value="GLQ11232.1"/>
    <property type="molecule type" value="Genomic_DNA"/>
</dbReference>
<keyword evidence="1 11" id="KW-0813">Transport</keyword>
<evidence type="ECO:0000256" key="6">
    <source>
        <dbReference type="ARBA" id="ARBA00022840"/>
    </source>
</evidence>
<reference evidence="12" key="2">
    <citation type="submission" date="2023-01" db="EMBL/GenBank/DDBJ databases">
        <title>Draft genome sequence of Devosia yakushimensis strain NBRC 103855.</title>
        <authorList>
            <person name="Sun Q."/>
            <person name="Mori K."/>
        </authorList>
    </citation>
    <scope>NUCLEOTIDE SEQUENCE</scope>
    <source>
        <strain evidence="12">NBRC 103855</strain>
    </source>
</reference>
<evidence type="ECO:0000313" key="13">
    <source>
        <dbReference type="Proteomes" id="UP001161406"/>
    </source>
</evidence>
<reference evidence="12" key="1">
    <citation type="journal article" date="2014" name="Int. J. Syst. Evol. Microbiol.">
        <title>Complete genome of a new Firmicutes species belonging to the dominant human colonic microbiota ('Ruminococcus bicirculans') reveals two chromosomes and a selective capacity to utilize plant glucans.</title>
        <authorList>
            <consortium name="NISC Comparative Sequencing Program"/>
            <person name="Wegmann U."/>
            <person name="Louis P."/>
            <person name="Goesmann A."/>
            <person name="Henrissat B."/>
            <person name="Duncan S.H."/>
            <person name="Flint H.J."/>
        </authorList>
    </citation>
    <scope>NUCLEOTIDE SEQUENCE</scope>
    <source>
        <strain evidence="12">NBRC 103855</strain>
    </source>
</reference>